<reference evidence="2 3" key="1">
    <citation type="journal article" date="2024" name="Microbiol. Resour. Announc.">
        <title>Genome annotations for the ascomycete fungi Trichoderma harzianum, Trichoderma aggressivum, and Purpureocillium lilacinum.</title>
        <authorList>
            <person name="Beijen E.P.W."/>
            <person name="Ohm R.A."/>
        </authorList>
    </citation>
    <scope>NUCLEOTIDE SEQUENCE [LARGE SCALE GENOMIC DNA]</scope>
    <source>
        <strain evidence="2 3">CBS 150709</strain>
    </source>
</reference>
<accession>A0ABR0BBZ9</accession>
<sequence>MWAKVAEELQVPWRAVEKMHWELGEADMARRAGVVAFSLMSGATESTASPEVSRHAAHPQYQDHVTNYPTPSTCAAYAQSEIGAVQSGQQLIDILQPRSPHPSSTLTQAPNFMPRMIPEQECGYSATGQSAHPSCQALPYSKR</sequence>
<comment type="caution">
    <text evidence="2">The sequence shown here is derived from an EMBL/GenBank/DDBJ whole genome shotgun (WGS) entry which is preliminary data.</text>
</comment>
<evidence type="ECO:0000256" key="1">
    <source>
        <dbReference type="SAM" id="MobiDB-lite"/>
    </source>
</evidence>
<organism evidence="2 3">
    <name type="scientific">Purpureocillium lilacinum</name>
    <name type="common">Paecilomyces lilacinus</name>
    <dbReference type="NCBI Taxonomy" id="33203"/>
    <lineage>
        <taxon>Eukaryota</taxon>
        <taxon>Fungi</taxon>
        <taxon>Dikarya</taxon>
        <taxon>Ascomycota</taxon>
        <taxon>Pezizomycotina</taxon>
        <taxon>Sordariomycetes</taxon>
        <taxon>Hypocreomycetidae</taxon>
        <taxon>Hypocreales</taxon>
        <taxon>Ophiocordycipitaceae</taxon>
        <taxon>Purpureocillium</taxon>
    </lineage>
</organism>
<name>A0ABR0BBZ9_PURLI</name>
<protein>
    <submittedName>
        <fullName evidence="2">Uncharacterized protein</fullName>
    </submittedName>
</protein>
<proteinExistence type="predicted"/>
<evidence type="ECO:0000313" key="3">
    <source>
        <dbReference type="Proteomes" id="UP001287286"/>
    </source>
</evidence>
<dbReference type="EMBL" id="JAWRVI010000537">
    <property type="protein sequence ID" value="KAK4062773.1"/>
    <property type="molecule type" value="Genomic_DNA"/>
</dbReference>
<feature type="region of interest" description="Disordered" evidence="1">
    <location>
        <begin position="124"/>
        <end position="143"/>
    </location>
</feature>
<keyword evidence="3" id="KW-1185">Reference proteome</keyword>
<gene>
    <name evidence="2" type="ORF">Purlil1_14183</name>
</gene>
<dbReference type="Proteomes" id="UP001287286">
    <property type="component" value="Unassembled WGS sequence"/>
</dbReference>
<evidence type="ECO:0000313" key="2">
    <source>
        <dbReference type="EMBL" id="KAK4062773.1"/>
    </source>
</evidence>